<sequence>MLTLTSIWKMSDPELINLIVKNPITNEAISVKTSIDLNQYNTLYNYKHCIAAMNNTLKLSDFEKKIVSNPNFHHCEQNLLRGLHHLGIKLTEDEIYSMQQDMLELIVSEHKDERVKNKQMIIFYFLGSRQLLVNTLIPVYNEFIKNFRLYSFVESIKQFMEIYESNQKIIDLFDNIPSPKLFPTAFDSERYSLMAHIKSSFYEHKYLMSYFLSKIMVTLNISKVDSSLVFLFQKHNITRNLKNLLLRDKPTFDIENNIKYIFKILRSKFFEHNDFLKLEIRTNMLEKFLGFPFENQEIKIKDIYKILSNAEKFYISVFIKGNQTETIQEIKTNGLDDFTKNFMVMSLKLTYNDVNYIMNYLINNNLINNSYFGTSSLTFFNKGFKELLTPYNYQFPQGFVIPNIDYVRRLKYIDYLVKSGIKSSISLFSNVSKLSYIENMEIIFNQIRILFYTGTNFDYYHSEDIKYAFGPLIYHNKLLLVNDKLFEYYVNPNILNVPIIKNIYTHIAKICLFLSKYQHLNTIIRLSIIQQLIKVGTSTDFNQIISRILEREFFEAENEDENIYKQGKGVHDENRDELTTNCINVLLNSYNLSDEEVEKYFNLFWVYGMKLESKQKQSLLRVLGLDENQKPAKRSVHDFGGLLTSDIIVEGNIIKAKRFIAYFWAFSETFIDETCHKDKECIEREKDNIKYGVMKGLIDSLQDDRTQIQINNGLENSHVVCNPGKIQRLVTSTLQGRLKDKNGKYVYVDKILEQKDQEEVIEEVIEGEDQEKAVDVDFIKDYSKIKDHLKDFIKQEILIEGLTLERFFIDLFIYVQSLESQNIHLSIPNVIYYLSMMGETMDGLCIDPNISIISAFEDEFLIEDFKEKFLREDQIKFDFHNPQVVEAKNMRNEIRIMGLNDDKKFIKKIPANLKLLEATGPNLYSSLQKNQPSIKINEEKILSPHSNLFDITGSNLYSSLQKNQPSIKINEEKILSPPSNLFDITGSNFYSIPKKDQSSIKISEEKIFKVNPPIHKLIKLEGSNTIDTSSSDQDSSYYEINRENGNITLTTGGQWRSDSVVNVTNHNLIETLKIFGSEPNKKNIIEKFTSKGITIEYLESFDPNQQAKMPILIDPNVTKQLRWTPYYNNHYGRGGD</sequence>
<organism evidence="1">
    <name type="scientific">viral metagenome</name>
    <dbReference type="NCBI Taxonomy" id="1070528"/>
    <lineage>
        <taxon>unclassified sequences</taxon>
        <taxon>metagenomes</taxon>
        <taxon>organismal metagenomes</taxon>
    </lineage>
</organism>
<proteinExistence type="predicted"/>
<protein>
    <submittedName>
        <fullName evidence="1">Uncharacterized protein</fullName>
    </submittedName>
</protein>
<dbReference type="EMBL" id="MN739121">
    <property type="protein sequence ID" value="QHS89930.1"/>
    <property type="molecule type" value="Genomic_DNA"/>
</dbReference>
<evidence type="ECO:0000313" key="1">
    <source>
        <dbReference type="EMBL" id="QHS89930.1"/>
    </source>
</evidence>
<name>A0A6C0BD00_9ZZZZ</name>
<dbReference type="AlphaFoldDB" id="A0A6C0BD00"/>
<accession>A0A6C0BD00</accession>
<reference evidence="1" key="1">
    <citation type="journal article" date="2020" name="Nature">
        <title>Giant virus diversity and host interactions through global metagenomics.</title>
        <authorList>
            <person name="Schulz F."/>
            <person name="Roux S."/>
            <person name="Paez-Espino D."/>
            <person name="Jungbluth S."/>
            <person name="Walsh D.A."/>
            <person name="Denef V.J."/>
            <person name="McMahon K.D."/>
            <person name="Konstantinidis K.T."/>
            <person name="Eloe-Fadrosh E.A."/>
            <person name="Kyrpides N.C."/>
            <person name="Woyke T."/>
        </authorList>
    </citation>
    <scope>NUCLEOTIDE SEQUENCE</scope>
    <source>
        <strain evidence="1">GVMAG-M-3300010160-4</strain>
    </source>
</reference>